<reference evidence="2" key="1">
    <citation type="submission" date="2018-05" db="EMBL/GenBank/DDBJ databases">
        <authorList>
            <person name="Lanie J.A."/>
            <person name="Ng W.-L."/>
            <person name="Kazmierczak K.M."/>
            <person name="Andrzejewski T.M."/>
            <person name="Davidsen T.M."/>
            <person name="Wayne K.J."/>
            <person name="Tettelin H."/>
            <person name="Glass J.I."/>
            <person name="Rusch D."/>
            <person name="Podicherti R."/>
            <person name="Tsui H.-C.T."/>
            <person name="Winkler M.E."/>
        </authorList>
    </citation>
    <scope>NUCLEOTIDE SEQUENCE</scope>
</reference>
<evidence type="ECO:0000256" key="1">
    <source>
        <dbReference type="SAM" id="Phobius"/>
    </source>
</evidence>
<keyword evidence="1" id="KW-0472">Membrane</keyword>
<gene>
    <name evidence="2" type="ORF">METZ01_LOCUS48772</name>
</gene>
<accession>A0A381RY07</accession>
<keyword evidence="1" id="KW-1133">Transmembrane helix</keyword>
<protein>
    <submittedName>
        <fullName evidence="2">Uncharacterized protein</fullName>
    </submittedName>
</protein>
<proteinExistence type="predicted"/>
<dbReference type="EMBL" id="UINC01002366">
    <property type="protein sequence ID" value="SUZ95918.1"/>
    <property type="molecule type" value="Genomic_DNA"/>
</dbReference>
<dbReference type="AlphaFoldDB" id="A0A381RY07"/>
<feature type="transmembrane region" description="Helical" evidence="1">
    <location>
        <begin position="6"/>
        <end position="27"/>
    </location>
</feature>
<name>A0A381RY07_9ZZZZ</name>
<keyword evidence="1" id="KW-0812">Transmembrane</keyword>
<evidence type="ECO:0000313" key="2">
    <source>
        <dbReference type="EMBL" id="SUZ95918.1"/>
    </source>
</evidence>
<organism evidence="2">
    <name type="scientific">marine metagenome</name>
    <dbReference type="NCBI Taxonomy" id="408172"/>
    <lineage>
        <taxon>unclassified sequences</taxon>
        <taxon>metagenomes</taxon>
        <taxon>ecological metagenomes</taxon>
    </lineage>
</organism>
<sequence>MSEMEQIVWSDLLIIIVTFIAMGWFLWSLSMRNKNKRDDE</sequence>